<dbReference type="EMBL" id="JBCLPP010000022">
    <property type="protein sequence ID" value="MEY8245688.1"/>
    <property type="molecule type" value="Genomic_DNA"/>
</dbReference>
<dbReference type="PANTHER" id="PTHR46124">
    <property type="entry name" value="D-AMINOACYL-TRNA DEACYLASE"/>
    <property type="match status" value="1"/>
</dbReference>
<protein>
    <submittedName>
        <fullName evidence="1">TatD family hydrolase</fullName>
    </submittedName>
</protein>
<name>A0ABV4CWC0_9BACT</name>
<reference evidence="1 2" key="1">
    <citation type="submission" date="2024-03" db="EMBL/GenBank/DDBJ databases">
        <title>Mouse gut bacterial collection (mGBC) of GemPharmatech.</title>
        <authorList>
            <person name="He Y."/>
            <person name="Dong L."/>
            <person name="Wu D."/>
            <person name="Gao X."/>
            <person name="Lin Z."/>
        </authorList>
    </citation>
    <scope>NUCLEOTIDE SEQUENCE [LARGE SCALE GENOMIC DNA]</scope>
    <source>
        <strain evidence="1 2">54-13</strain>
    </source>
</reference>
<gene>
    <name evidence="1" type="ORF">AAK873_08705</name>
</gene>
<dbReference type="Proteomes" id="UP001565200">
    <property type="component" value="Unassembled WGS sequence"/>
</dbReference>
<keyword evidence="1" id="KW-0378">Hydrolase</keyword>
<dbReference type="RefSeq" id="WP_121698032.1">
    <property type="nucleotide sequence ID" value="NZ_JBCLPP010000022.1"/>
</dbReference>
<sequence length="195" mass="21529">MKITDIHTHDLSRHGAIINYDFATPMRPDMIYSAGVHPWDTLSPSVDKYLDVTLTLARSGLIAAVGECGLDGIAGAPLDVQDRIFRRQAAISEEFGLPVILHVVKAHQQMIALKKELKPTMPWIIHGFRGKPQLAEALIRQGFYLSLGERYNPMSAAVIPIDRLLAESDGSRLMAAEISAGFPHFDPTLADRLFT</sequence>
<dbReference type="InterPro" id="IPR001130">
    <property type="entry name" value="TatD-like"/>
</dbReference>
<dbReference type="Gene3D" id="3.20.20.140">
    <property type="entry name" value="Metal-dependent hydrolases"/>
    <property type="match status" value="1"/>
</dbReference>
<dbReference type="Pfam" id="PF01026">
    <property type="entry name" value="TatD_DNase"/>
    <property type="match status" value="1"/>
</dbReference>
<organism evidence="1 2">
    <name type="scientific">Heminiphilus faecis</name>
    <dbReference type="NCBI Taxonomy" id="2601703"/>
    <lineage>
        <taxon>Bacteria</taxon>
        <taxon>Pseudomonadati</taxon>
        <taxon>Bacteroidota</taxon>
        <taxon>Bacteroidia</taxon>
        <taxon>Bacteroidales</taxon>
        <taxon>Muribaculaceae</taxon>
        <taxon>Heminiphilus</taxon>
    </lineage>
</organism>
<dbReference type="InterPro" id="IPR032466">
    <property type="entry name" value="Metal_Hydrolase"/>
</dbReference>
<dbReference type="GO" id="GO:0016787">
    <property type="term" value="F:hydrolase activity"/>
    <property type="evidence" value="ECO:0007669"/>
    <property type="project" value="UniProtKB-KW"/>
</dbReference>
<proteinExistence type="predicted"/>
<dbReference type="PANTHER" id="PTHR46124:SF2">
    <property type="entry name" value="D-AMINOACYL-TRNA DEACYLASE"/>
    <property type="match status" value="1"/>
</dbReference>
<evidence type="ECO:0000313" key="1">
    <source>
        <dbReference type="EMBL" id="MEY8245688.1"/>
    </source>
</evidence>
<dbReference type="SUPFAM" id="SSF51556">
    <property type="entry name" value="Metallo-dependent hydrolases"/>
    <property type="match status" value="1"/>
</dbReference>
<keyword evidence="2" id="KW-1185">Reference proteome</keyword>
<evidence type="ECO:0000313" key="2">
    <source>
        <dbReference type="Proteomes" id="UP001565200"/>
    </source>
</evidence>
<accession>A0ABV4CWC0</accession>
<comment type="caution">
    <text evidence="1">The sequence shown here is derived from an EMBL/GenBank/DDBJ whole genome shotgun (WGS) entry which is preliminary data.</text>
</comment>